<comment type="caution">
    <text evidence="2">The sequence shown here is derived from an EMBL/GenBank/DDBJ whole genome shotgun (WGS) entry which is preliminary data.</text>
</comment>
<reference evidence="2 3" key="1">
    <citation type="submission" date="2020-07" db="EMBL/GenBank/DDBJ databases">
        <authorList>
            <person name="Feng X."/>
        </authorList>
    </citation>
    <scope>NUCLEOTIDE SEQUENCE [LARGE SCALE GENOMIC DNA]</scope>
    <source>
        <strain evidence="2 3">JCM31066</strain>
    </source>
</reference>
<sequence>MHAWPETRRLLRRDIDGARERFLDTVRIIHDIGGVRTTVVFDGRGLKPEVEYPGGATTFAVVFSPAGLSADGVIEQLVAKAKDPTTCSVATRDNLIAESIRASGAVVLTPQDLMDWVDRCARQQADTLRQQRRKQRQTTPDPSPWDILP</sequence>
<proteinExistence type="predicted"/>
<protein>
    <submittedName>
        <fullName evidence="2">NYN domain-containing protein</fullName>
    </submittedName>
</protein>
<keyword evidence="3" id="KW-1185">Reference proteome</keyword>
<gene>
    <name evidence="2" type="ORF">H5P28_03780</name>
</gene>
<feature type="region of interest" description="Disordered" evidence="1">
    <location>
        <begin position="127"/>
        <end position="149"/>
    </location>
</feature>
<evidence type="ECO:0000313" key="2">
    <source>
        <dbReference type="EMBL" id="MBC2593373.1"/>
    </source>
</evidence>
<dbReference type="Pfam" id="PF05991">
    <property type="entry name" value="NYN_YacP"/>
    <property type="match status" value="1"/>
</dbReference>
<dbReference type="AlphaFoldDB" id="A0A842HA49"/>
<evidence type="ECO:0000256" key="1">
    <source>
        <dbReference type="SAM" id="MobiDB-lite"/>
    </source>
</evidence>
<name>A0A842HA49_9BACT</name>
<dbReference type="Proteomes" id="UP000546464">
    <property type="component" value="Unassembled WGS sequence"/>
</dbReference>
<evidence type="ECO:0000313" key="3">
    <source>
        <dbReference type="Proteomes" id="UP000546464"/>
    </source>
</evidence>
<accession>A0A842HA49</accession>
<dbReference type="EMBL" id="JACHVB010000013">
    <property type="protein sequence ID" value="MBC2593373.1"/>
    <property type="molecule type" value="Genomic_DNA"/>
</dbReference>
<dbReference type="InterPro" id="IPR010298">
    <property type="entry name" value="YacP-like"/>
</dbReference>
<organism evidence="2 3">
    <name type="scientific">Ruficoccus amylovorans</name>
    <dbReference type="NCBI Taxonomy" id="1804625"/>
    <lineage>
        <taxon>Bacteria</taxon>
        <taxon>Pseudomonadati</taxon>
        <taxon>Verrucomicrobiota</taxon>
        <taxon>Opitutia</taxon>
        <taxon>Puniceicoccales</taxon>
        <taxon>Cerasicoccaceae</taxon>
        <taxon>Ruficoccus</taxon>
    </lineage>
</organism>